<comment type="caution">
    <text evidence="1">The sequence shown here is derived from an EMBL/GenBank/DDBJ whole genome shotgun (WGS) entry which is preliminary data.</text>
</comment>
<gene>
    <name evidence="1" type="ORF">GXP69_05930</name>
</gene>
<evidence type="ECO:0008006" key="3">
    <source>
        <dbReference type="Google" id="ProtNLM"/>
    </source>
</evidence>
<keyword evidence="2" id="KW-1185">Reference proteome</keyword>
<sequence>MKVLKIATLLIVSVLALPVTLLAQEASISLKGRVSGFTGTFGDTYSAIGYEPSVTIKPTAKPWAGGISYSRNLLVFEDHSDMKVDMSLLTFHAGVKGTVAKYFHPFAYALLGLRFASYENEDLPAESDPVFNSLSLSYGARTGLQIGGPKWRFETTIEYLSGTNARYLTPETFRKATQEGRNYRDFTACSPMSAITVGVGVTHVISWADDTID</sequence>
<evidence type="ECO:0000313" key="1">
    <source>
        <dbReference type="EMBL" id="NEM97225.1"/>
    </source>
</evidence>
<dbReference type="RefSeq" id="WP_163913403.1">
    <property type="nucleotide sequence ID" value="NZ_JAAGWD010000002.1"/>
</dbReference>
<protein>
    <recommendedName>
        <fullName evidence="3">Outer membrane protein beta-barrel domain-containing protein</fullName>
    </recommendedName>
</protein>
<organism evidence="1 2">
    <name type="scientific">Pontibacter burrus</name>
    <dbReference type="NCBI Taxonomy" id="2704466"/>
    <lineage>
        <taxon>Bacteria</taxon>
        <taxon>Pseudomonadati</taxon>
        <taxon>Bacteroidota</taxon>
        <taxon>Cytophagia</taxon>
        <taxon>Cytophagales</taxon>
        <taxon>Hymenobacteraceae</taxon>
        <taxon>Pontibacter</taxon>
    </lineage>
</organism>
<accession>A0A6B3LQ66</accession>
<dbReference type="Proteomes" id="UP000474777">
    <property type="component" value="Unassembled WGS sequence"/>
</dbReference>
<reference evidence="1 2" key="1">
    <citation type="submission" date="2020-02" db="EMBL/GenBank/DDBJ databases">
        <authorList>
            <person name="Kim M.K."/>
        </authorList>
    </citation>
    <scope>NUCLEOTIDE SEQUENCE [LARGE SCALE GENOMIC DNA]</scope>
    <source>
        <strain evidence="1 2">BT327</strain>
    </source>
</reference>
<name>A0A6B3LQ66_9BACT</name>
<dbReference type="AlphaFoldDB" id="A0A6B3LQ66"/>
<evidence type="ECO:0000313" key="2">
    <source>
        <dbReference type="Proteomes" id="UP000474777"/>
    </source>
</evidence>
<proteinExistence type="predicted"/>
<dbReference type="EMBL" id="JAAGWD010000002">
    <property type="protein sequence ID" value="NEM97225.1"/>
    <property type="molecule type" value="Genomic_DNA"/>
</dbReference>